<comment type="similarity">
    <text evidence="1">Belongs to the N(4)/N(6)-methyltransferase family.</text>
</comment>
<dbReference type="EMBL" id="CP033073">
    <property type="protein sequence ID" value="AYN41543.1"/>
    <property type="molecule type" value="Genomic_DNA"/>
</dbReference>
<organism evidence="10 11">
    <name type="scientific">Streptomyces dangxiongensis</name>
    <dbReference type="NCBI Taxonomy" id="1442032"/>
    <lineage>
        <taxon>Bacteria</taxon>
        <taxon>Bacillati</taxon>
        <taxon>Actinomycetota</taxon>
        <taxon>Actinomycetes</taxon>
        <taxon>Kitasatosporales</taxon>
        <taxon>Streptomycetaceae</taxon>
        <taxon>Streptomyces</taxon>
    </lineage>
</organism>
<gene>
    <name evidence="10" type="ORF">D9753_24635</name>
</gene>
<dbReference type="InterPro" id="IPR022749">
    <property type="entry name" value="D12N6_MeTrfase_N"/>
</dbReference>
<keyword evidence="3 10" id="KW-0489">Methyltransferase</keyword>
<dbReference type="InterPro" id="IPR002052">
    <property type="entry name" value="DNA_methylase_N6_adenine_CS"/>
</dbReference>
<dbReference type="GO" id="GO:0003677">
    <property type="term" value="F:DNA binding"/>
    <property type="evidence" value="ECO:0007669"/>
    <property type="project" value="InterPro"/>
</dbReference>
<accession>A0A3G2JGN1</accession>
<evidence type="ECO:0000256" key="3">
    <source>
        <dbReference type="ARBA" id="ARBA00022603"/>
    </source>
</evidence>
<dbReference type="REBASE" id="276251">
    <property type="entry name" value="M.SspZ022ORF24635P"/>
</dbReference>
<dbReference type="KEGG" id="sdd:D9753_24635"/>
<keyword evidence="6" id="KW-0680">Restriction system</keyword>
<dbReference type="InterPro" id="IPR051537">
    <property type="entry name" value="DNA_Adenine_Mtase"/>
</dbReference>
<evidence type="ECO:0000256" key="6">
    <source>
        <dbReference type="ARBA" id="ARBA00022747"/>
    </source>
</evidence>
<dbReference type="Gene3D" id="1.20.1260.30">
    <property type="match status" value="1"/>
</dbReference>
<evidence type="ECO:0000259" key="8">
    <source>
        <dbReference type="Pfam" id="PF02384"/>
    </source>
</evidence>
<dbReference type="GO" id="GO:0032259">
    <property type="term" value="P:methylation"/>
    <property type="evidence" value="ECO:0007669"/>
    <property type="project" value="UniProtKB-KW"/>
</dbReference>
<dbReference type="PANTHER" id="PTHR42933">
    <property type="entry name" value="SLR6095 PROTEIN"/>
    <property type="match status" value="1"/>
</dbReference>
<sequence length="505" mass="56670">MAVTTKKTVGKFPGTSQARLASLIKSARDTMRKDAGMNGDLDRLPQLSWLLFLKAFDERVEQEGEALDPDGYRRAIEEPYRWEDWATDPDFSGEELKSFVNEKLIPHLAGLVGDDAEDPRNVISTIFKDVVNRMQSGTLLRDLVNIVNQIHFVSTDDIHTMAFVYESILKEMRDAAGDSGEFYTPRPVNRFMVQQSFLKLDESILDPASGTGGFLVQAYEELKGQVKTDTQRRRLHKNIRGIEKKPLPYLLGSMNLLLHGIDAPHVRRGNSLLEMRNSSAADKVDVVLTNPPFGGEEEATVVKAFPDGFRTQETAWLFLYSILDQLKLGGRCAIVLPNGSLFAMGENSIGAKIKKKLMKDCHLHTIVRLPQGVFAPYTQIQSNILFFEKTGPTQEVWFYEIPLPEGRRGYTKTKPMRIEDFQPCVDWWGGKARKDRKVGEQAWVVPAAKIIDSGFNLDIANPHVGDKLAHRTPEELVDELMRTETDILGLLKELRKGLGASNGAA</sequence>
<evidence type="ECO:0000256" key="1">
    <source>
        <dbReference type="ARBA" id="ARBA00006594"/>
    </source>
</evidence>
<dbReference type="EC" id="2.1.1.72" evidence="2"/>
<evidence type="ECO:0000256" key="4">
    <source>
        <dbReference type="ARBA" id="ARBA00022679"/>
    </source>
</evidence>
<dbReference type="InterPro" id="IPR038333">
    <property type="entry name" value="T1MK-like_N_sf"/>
</dbReference>
<dbReference type="GO" id="GO:0009007">
    <property type="term" value="F:site-specific DNA-methyltransferase (adenine-specific) activity"/>
    <property type="evidence" value="ECO:0007669"/>
    <property type="project" value="UniProtKB-EC"/>
</dbReference>
<dbReference type="InterPro" id="IPR003356">
    <property type="entry name" value="DNA_methylase_A-5"/>
</dbReference>
<dbReference type="PANTHER" id="PTHR42933:SF4">
    <property type="entry name" value="TYPE I RESTRICTION ENZYME ECOKI METHYLASE SUBUNIT"/>
    <property type="match status" value="1"/>
</dbReference>
<dbReference type="Pfam" id="PF12161">
    <property type="entry name" value="HsdM_N"/>
    <property type="match status" value="1"/>
</dbReference>
<dbReference type="GO" id="GO:0008170">
    <property type="term" value="F:N-methyltransferase activity"/>
    <property type="evidence" value="ECO:0007669"/>
    <property type="project" value="InterPro"/>
</dbReference>
<dbReference type="PROSITE" id="PS00092">
    <property type="entry name" value="N6_MTASE"/>
    <property type="match status" value="1"/>
</dbReference>
<dbReference type="OrthoDB" id="9784823at2"/>
<keyword evidence="11" id="KW-1185">Reference proteome</keyword>
<keyword evidence="5" id="KW-0949">S-adenosyl-L-methionine</keyword>
<dbReference type="Pfam" id="PF02384">
    <property type="entry name" value="N6_Mtase"/>
    <property type="match status" value="1"/>
</dbReference>
<comment type="catalytic activity">
    <reaction evidence="7">
        <text>a 2'-deoxyadenosine in DNA + S-adenosyl-L-methionine = an N(6)-methyl-2'-deoxyadenosine in DNA + S-adenosyl-L-homocysteine + H(+)</text>
        <dbReference type="Rhea" id="RHEA:15197"/>
        <dbReference type="Rhea" id="RHEA-COMP:12418"/>
        <dbReference type="Rhea" id="RHEA-COMP:12419"/>
        <dbReference type="ChEBI" id="CHEBI:15378"/>
        <dbReference type="ChEBI" id="CHEBI:57856"/>
        <dbReference type="ChEBI" id="CHEBI:59789"/>
        <dbReference type="ChEBI" id="CHEBI:90615"/>
        <dbReference type="ChEBI" id="CHEBI:90616"/>
        <dbReference type="EC" id="2.1.1.72"/>
    </reaction>
</comment>
<dbReference type="AlphaFoldDB" id="A0A3G2JGN1"/>
<evidence type="ECO:0000313" key="10">
    <source>
        <dbReference type="EMBL" id="AYN41543.1"/>
    </source>
</evidence>
<dbReference type="Gene3D" id="3.40.50.150">
    <property type="entry name" value="Vaccinia Virus protein VP39"/>
    <property type="match status" value="1"/>
</dbReference>
<name>A0A3G2JGN1_9ACTN</name>
<dbReference type="SUPFAM" id="SSF53335">
    <property type="entry name" value="S-adenosyl-L-methionine-dependent methyltransferases"/>
    <property type="match status" value="1"/>
</dbReference>
<dbReference type="PRINTS" id="PR00507">
    <property type="entry name" value="N12N6MTFRASE"/>
</dbReference>
<protein>
    <recommendedName>
        <fullName evidence="2">site-specific DNA-methyltransferase (adenine-specific)</fullName>
        <ecNumber evidence="2">2.1.1.72</ecNumber>
    </recommendedName>
</protein>
<reference evidence="10 11" key="1">
    <citation type="submission" date="2018-10" db="EMBL/GenBank/DDBJ databases">
        <title>The genome of Streptomyces dangxiongensis Z022.</title>
        <authorList>
            <person name="Zhang B."/>
        </authorList>
    </citation>
    <scope>NUCLEOTIDE SEQUENCE [LARGE SCALE GENOMIC DNA]</scope>
    <source>
        <strain evidence="10 11">Z022</strain>
    </source>
</reference>
<dbReference type="InterPro" id="IPR029063">
    <property type="entry name" value="SAM-dependent_MTases_sf"/>
</dbReference>
<feature type="domain" description="DNA methylase adenine-specific" evidence="8">
    <location>
        <begin position="158"/>
        <end position="462"/>
    </location>
</feature>
<evidence type="ECO:0000256" key="7">
    <source>
        <dbReference type="ARBA" id="ARBA00047942"/>
    </source>
</evidence>
<proteinExistence type="inferred from homology"/>
<dbReference type="Proteomes" id="UP000268329">
    <property type="component" value="Chromosome"/>
</dbReference>
<evidence type="ECO:0000259" key="9">
    <source>
        <dbReference type="Pfam" id="PF12161"/>
    </source>
</evidence>
<dbReference type="GO" id="GO:0009307">
    <property type="term" value="P:DNA restriction-modification system"/>
    <property type="evidence" value="ECO:0007669"/>
    <property type="project" value="UniProtKB-KW"/>
</dbReference>
<dbReference type="RefSeq" id="WP_121788980.1">
    <property type="nucleotide sequence ID" value="NZ_CP033073.1"/>
</dbReference>
<feature type="domain" description="N6 adenine-specific DNA methyltransferase N-terminal" evidence="9">
    <location>
        <begin position="20"/>
        <end position="146"/>
    </location>
</feature>
<evidence type="ECO:0000313" key="11">
    <source>
        <dbReference type="Proteomes" id="UP000268329"/>
    </source>
</evidence>
<keyword evidence="4 10" id="KW-0808">Transferase</keyword>
<evidence type="ECO:0000256" key="2">
    <source>
        <dbReference type="ARBA" id="ARBA00011900"/>
    </source>
</evidence>
<evidence type="ECO:0000256" key="5">
    <source>
        <dbReference type="ARBA" id="ARBA00022691"/>
    </source>
</evidence>